<proteinExistence type="predicted"/>
<keyword evidence="3" id="KW-1185">Reference proteome</keyword>
<evidence type="ECO:0000256" key="1">
    <source>
        <dbReference type="SAM" id="Phobius"/>
    </source>
</evidence>
<gene>
    <name evidence="2" type="ORF">ACFPT7_17685</name>
</gene>
<comment type="caution">
    <text evidence="2">The sequence shown here is derived from an EMBL/GenBank/DDBJ whole genome shotgun (WGS) entry which is preliminary data.</text>
</comment>
<dbReference type="Proteomes" id="UP001596091">
    <property type="component" value="Unassembled WGS sequence"/>
</dbReference>
<dbReference type="EMBL" id="JBHSPH010000008">
    <property type="protein sequence ID" value="MFC5864143.1"/>
    <property type="molecule type" value="Genomic_DNA"/>
</dbReference>
<evidence type="ECO:0008006" key="4">
    <source>
        <dbReference type="Google" id="ProtNLM"/>
    </source>
</evidence>
<accession>A0ABW1EL66</accession>
<organism evidence="2 3">
    <name type="scientific">Acidicapsa dinghuensis</name>
    <dbReference type="NCBI Taxonomy" id="2218256"/>
    <lineage>
        <taxon>Bacteria</taxon>
        <taxon>Pseudomonadati</taxon>
        <taxon>Acidobacteriota</taxon>
        <taxon>Terriglobia</taxon>
        <taxon>Terriglobales</taxon>
        <taxon>Acidobacteriaceae</taxon>
        <taxon>Acidicapsa</taxon>
    </lineage>
</organism>
<protein>
    <recommendedName>
        <fullName evidence="4">HTTM domain-containing protein</fullName>
    </recommendedName>
</protein>
<reference evidence="3" key="1">
    <citation type="journal article" date="2019" name="Int. J. Syst. Evol. Microbiol.">
        <title>The Global Catalogue of Microorganisms (GCM) 10K type strain sequencing project: providing services to taxonomists for standard genome sequencing and annotation.</title>
        <authorList>
            <consortium name="The Broad Institute Genomics Platform"/>
            <consortium name="The Broad Institute Genome Sequencing Center for Infectious Disease"/>
            <person name="Wu L."/>
            <person name="Ma J."/>
        </authorList>
    </citation>
    <scope>NUCLEOTIDE SEQUENCE [LARGE SCALE GENOMIC DNA]</scope>
    <source>
        <strain evidence="3">JCM 4087</strain>
    </source>
</reference>
<keyword evidence="1" id="KW-0812">Transmembrane</keyword>
<feature type="transmembrane region" description="Helical" evidence="1">
    <location>
        <begin position="284"/>
        <end position="302"/>
    </location>
</feature>
<name>A0ABW1EL66_9BACT</name>
<dbReference type="RefSeq" id="WP_263340763.1">
    <property type="nucleotide sequence ID" value="NZ_JAGSYH010000006.1"/>
</dbReference>
<feature type="transmembrane region" description="Helical" evidence="1">
    <location>
        <begin position="236"/>
        <end position="263"/>
    </location>
</feature>
<keyword evidence="1" id="KW-0472">Membrane</keyword>
<sequence>MTAFNPSASEAVNLTVRLCCIGRAINLAELVVARSERRTGGMLNWKIAGLILNAQPAGVSRIRASRIARLSGAVNKRCVGMSSSVFNWLLWIEAAVILGLFLFPAVLILKVIVVLCLLIEMKRHYFSVDGSDEMTLLCLTATCLAGFGDSNRYVAFFLAAELALAYTTAGAYKAASPFWQKGKALLHITRTKAFGHKQVSKLLHRYPLLSRYSELALVLWESGFLIALIAPRPVLWGILAAGVIFHLSCAGVMGLNTFLWAFSAGYPCVIFANEQLHLVLKTPVDGYLTLALSILVAGAVVFEGWRFSRSAEEEQAAAKQSPEAAGMRSLASF</sequence>
<feature type="transmembrane region" description="Helical" evidence="1">
    <location>
        <begin position="88"/>
        <end position="118"/>
    </location>
</feature>
<evidence type="ECO:0000313" key="3">
    <source>
        <dbReference type="Proteomes" id="UP001596091"/>
    </source>
</evidence>
<feature type="transmembrane region" description="Helical" evidence="1">
    <location>
        <begin position="153"/>
        <end position="172"/>
    </location>
</feature>
<keyword evidence="1" id="KW-1133">Transmembrane helix</keyword>
<evidence type="ECO:0000313" key="2">
    <source>
        <dbReference type="EMBL" id="MFC5864143.1"/>
    </source>
</evidence>